<dbReference type="Proteomes" id="UP000273022">
    <property type="component" value="Unassembled WGS sequence"/>
</dbReference>
<comment type="caution">
    <text evidence="1">The sequence shown here is derived from an EMBL/GenBank/DDBJ whole genome shotgun (WGS) entry which is preliminary data.</text>
</comment>
<proteinExistence type="predicted"/>
<sequence>MAIPVNQSMRLTHNFENPTMDEAQKKIDTFNKYNKIPDLQIRAYSTKNWLMVNHGLLTDKELINAFFNIGADYSQLQNDSFHFGDYKLSLAFNAIATEYFTYSAEALNASTPDMENTKETKKEESYSKTIRSHLETLMQDKETITNELAKPKLE</sequence>
<accession>A0A3A6ULN1</accession>
<keyword evidence="2" id="KW-1185">Reference proteome</keyword>
<evidence type="ECO:0000313" key="1">
    <source>
        <dbReference type="EMBL" id="RJY18589.1"/>
    </source>
</evidence>
<gene>
    <name evidence="1" type="ORF">D5R81_04570</name>
</gene>
<name>A0A3A6ULN1_9GAMM</name>
<dbReference type="RefSeq" id="WP_121852474.1">
    <property type="nucleotide sequence ID" value="NZ_CP037952.1"/>
</dbReference>
<reference evidence="1 2" key="1">
    <citation type="submission" date="2018-09" db="EMBL/GenBank/DDBJ databases">
        <title>Phylogeny of the Shewanellaceae, and recommendation for two new genera, Pseudoshewanella and Parashewanella.</title>
        <authorList>
            <person name="Wang G."/>
        </authorList>
    </citation>
    <scope>NUCLEOTIDE SEQUENCE [LARGE SCALE GENOMIC DNA]</scope>
    <source>
        <strain evidence="1 2">KCTC 22492</strain>
    </source>
</reference>
<protein>
    <submittedName>
        <fullName evidence="1">Uncharacterized protein</fullName>
    </submittedName>
</protein>
<evidence type="ECO:0000313" key="2">
    <source>
        <dbReference type="Proteomes" id="UP000273022"/>
    </source>
</evidence>
<dbReference type="EMBL" id="QYYH01000019">
    <property type="protein sequence ID" value="RJY18589.1"/>
    <property type="molecule type" value="Genomic_DNA"/>
</dbReference>
<dbReference type="AlphaFoldDB" id="A0A3A6ULN1"/>
<organism evidence="1 2">
    <name type="scientific">Parashewanella spongiae</name>
    <dbReference type="NCBI Taxonomy" id="342950"/>
    <lineage>
        <taxon>Bacteria</taxon>
        <taxon>Pseudomonadati</taxon>
        <taxon>Pseudomonadota</taxon>
        <taxon>Gammaproteobacteria</taxon>
        <taxon>Alteromonadales</taxon>
        <taxon>Shewanellaceae</taxon>
        <taxon>Parashewanella</taxon>
    </lineage>
</organism>